<sequence length="522" mass="53239">MTDFFTRSSRGALLAVLTSVTVLATACTAGPAPGPKVVHGDGGDSAAEADANRLPTLSAPERDLNYSDCGSKLADKYDVETPDTVQLDCAAFQVPVNPDDPDSAPLLITVVRGKLAETPADAAPLVLTTGTDLPSSRLAMNFGSSTLAPLLAKHPIVAIDRRGVGQSAPVDCLTSEQRSTIINDGASGSRDVEARTTALAKAAREGADICNDTLEPDQLKYATVDAAADIEQLRARWQVDRIGIVGVGQGSAVALAYQARHPGNVGRLILDSPIGLNTQAAPAAAATAAGVQNSLSTFARRCSDVGCSLGSDGRAMLNRVIAAGASGALPGLSDTSILTAITTALAVDPTGPDGLKKLADAISAADRGNADALKDLAAASRSLRDTDGQLLSRCNDMLGRPGLADIPKLARTWGADAPMTANSAALSLARCDGWGNAGAAPAPSSFPIPPLVLLGLNDPINGLKSAEALTPLLVTTGAEPVSVSWDGLGYSVLTRSECAAQLVVDYLGDKRLTGPAERACPA</sequence>
<feature type="signal peptide" evidence="2">
    <location>
        <begin position="1"/>
        <end position="24"/>
    </location>
</feature>
<dbReference type="Gene3D" id="3.40.50.1820">
    <property type="entry name" value="alpha/beta hydrolase"/>
    <property type="match status" value="1"/>
</dbReference>
<dbReference type="RefSeq" id="WP_345312335.1">
    <property type="nucleotide sequence ID" value="NZ_BAABIE010000002.1"/>
</dbReference>
<dbReference type="Proteomes" id="UP001500822">
    <property type="component" value="Unassembled WGS sequence"/>
</dbReference>
<organism evidence="5 6">
    <name type="scientific">Gordonia alkaliphila</name>
    <dbReference type="NCBI Taxonomy" id="1053547"/>
    <lineage>
        <taxon>Bacteria</taxon>
        <taxon>Bacillati</taxon>
        <taxon>Actinomycetota</taxon>
        <taxon>Actinomycetes</taxon>
        <taxon>Mycobacteriales</taxon>
        <taxon>Gordoniaceae</taxon>
        <taxon>Gordonia</taxon>
    </lineage>
</organism>
<evidence type="ECO:0000313" key="5">
    <source>
        <dbReference type="EMBL" id="GAA4740274.1"/>
    </source>
</evidence>
<dbReference type="GO" id="GO:0016787">
    <property type="term" value="F:hydrolase activity"/>
    <property type="evidence" value="ECO:0007669"/>
    <property type="project" value="UniProtKB-KW"/>
</dbReference>
<evidence type="ECO:0000259" key="3">
    <source>
        <dbReference type="Pfam" id="PF00561"/>
    </source>
</evidence>
<feature type="region of interest" description="Disordered" evidence="1">
    <location>
        <begin position="31"/>
        <end position="55"/>
    </location>
</feature>
<keyword evidence="2" id="KW-0732">Signal</keyword>
<dbReference type="InterPro" id="IPR013595">
    <property type="entry name" value="Pept_S33_TAP-like_C"/>
</dbReference>
<dbReference type="InterPro" id="IPR029058">
    <property type="entry name" value="AB_hydrolase_fold"/>
</dbReference>
<dbReference type="InterPro" id="IPR000073">
    <property type="entry name" value="AB_hydrolase_1"/>
</dbReference>
<proteinExistence type="predicted"/>
<dbReference type="PROSITE" id="PS51257">
    <property type="entry name" value="PROKAR_LIPOPROTEIN"/>
    <property type="match status" value="1"/>
</dbReference>
<name>A0ABP8Z013_9ACTN</name>
<reference evidence="6" key="1">
    <citation type="journal article" date="2019" name="Int. J. Syst. Evol. Microbiol.">
        <title>The Global Catalogue of Microorganisms (GCM) 10K type strain sequencing project: providing services to taxonomists for standard genome sequencing and annotation.</title>
        <authorList>
            <consortium name="The Broad Institute Genomics Platform"/>
            <consortium name="The Broad Institute Genome Sequencing Center for Infectious Disease"/>
            <person name="Wu L."/>
            <person name="Ma J."/>
        </authorList>
    </citation>
    <scope>NUCLEOTIDE SEQUENCE [LARGE SCALE GENOMIC DNA]</scope>
    <source>
        <strain evidence="6">JCM 18077</strain>
    </source>
</reference>
<protein>
    <submittedName>
        <fullName evidence="5">Alpha/beta hydrolase</fullName>
    </submittedName>
</protein>
<evidence type="ECO:0000256" key="1">
    <source>
        <dbReference type="SAM" id="MobiDB-lite"/>
    </source>
</evidence>
<evidence type="ECO:0000259" key="4">
    <source>
        <dbReference type="Pfam" id="PF08386"/>
    </source>
</evidence>
<dbReference type="Pfam" id="PF00561">
    <property type="entry name" value="Abhydrolase_1"/>
    <property type="match status" value="1"/>
</dbReference>
<dbReference type="SUPFAM" id="SSF53474">
    <property type="entry name" value="alpha/beta-Hydrolases"/>
    <property type="match status" value="1"/>
</dbReference>
<keyword evidence="5" id="KW-0378">Hydrolase</keyword>
<gene>
    <name evidence="5" type="ORF">GCM10023217_05320</name>
</gene>
<evidence type="ECO:0000313" key="6">
    <source>
        <dbReference type="Proteomes" id="UP001500822"/>
    </source>
</evidence>
<feature type="chain" id="PRO_5045196074" evidence="2">
    <location>
        <begin position="25"/>
        <end position="522"/>
    </location>
</feature>
<feature type="domain" description="Peptidase S33 tripeptidyl aminopeptidase-like C-terminal" evidence="4">
    <location>
        <begin position="418"/>
        <end position="511"/>
    </location>
</feature>
<feature type="domain" description="AB hydrolase-1" evidence="3">
    <location>
        <begin position="147"/>
        <end position="302"/>
    </location>
</feature>
<comment type="caution">
    <text evidence="5">The sequence shown here is derived from an EMBL/GenBank/DDBJ whole genome shotgun (WGS) entry which is preliminary data.</text>
</comment>
<keyword evidence="6" id="KW-1185">Reference proteome</keyword>
<accession>A0ABP8Z013</accession>
<dbReference type="Pfam" id="PF08386">
    <property type="entry name" value="Abhydrolase_4"/>
    <property type="match status" value="1"/>
</dbReference>
<dbReference type="EMBL" id="BAABIE010000002">
    <property type="protein sequence ID" value="GAA4740274.1"/>
    <property type="molecule type" value="Genomic_DNA"/>
</dbReference>
<evidence type="ECO:0000256" key="2">
    <source>
        <dbReference type="SAM" id="SignalP"/>
    </source>
</evidence>